<dbReference type="EMBL" id="JAQNDK010000003">
    <property type="protein sequence ID" value="MDC0681904.1"/>
    <property type="molecule type" value="Genomic_DNA"/>
</dbReference>
<protein>
    <submittedName>
        <fullName evidence="2">SUMF1/EgtB/PvdO family nonheme iron enzyme</fullName>
    </submittedName>
</protein>
<evidence type="ECO:0000259" key="1">
    <source>
        <dbReference type="Pfam" id="PF03781"/>
    </source>
</evidence>
<dbReference type="InterPro" id="IPR016187">
    <property type="entry name" value="CTDL_fold"/>
</dbReference>
<dbReference type="InterPro" id="IPR005532">
    <property type="entry name" value="SUMF_dom"/>
</dbReference>
<reference evidence="2 3" key="1">
    <citation type="submission" date="2023-01" db="EMBL/GenBank/DDBJ databases">
        <title>Minimal conservation of predation-associated metabolite biosynthetic gene clusters underscores biosynthetic potential of Myxococcota including descriptions for ten novel species: Archangium lansinium sp. nov., Myxococcus landrumus sp. nov., Nannocystis bai.</title>
        <authorList>
            <person name="Ahearne A."/>
            <person name="Stevens C."/>
            <person name="Dowd S."/>
        </authorList>
    </citation>
    <scope>NUCLEOTIDE SEQUENCE [LARGE SCALE GENOMIC DNA]</scope>
    <source>
        <strain evidence="2 3">WIWO2</strain>
    </source>
</reference>
<dbReference type="Gene3D" id="3.90.1580.10">
    <property type="entry name" value="paralog of FGE (formylglycine-generating enzyme)"/>
    <property type="match status" value="1"/>
</dbReference>
<keyword evidence="3" id="KW-1185">Reference proteome</keyword>
<dbReference type="SUPFAM" id="SSF56436">
    <property type="entry name" value="C-type lectin-like"/>
    <property type="match status" value="1"/>
</dbReference>
<proteinExistence type="predicted"/>
<feature type="domain" description="Sulfatase-modifying factor enzyme-like" evidence="1">
    <location>
        <begin position="17"/>
        <end position="44"/>
    </location>
</feature>
<sequence>MHEHDGKGVIWHREANGYRLPPEAEWEYAARGVDGRLYPWGDEPPLDRLVPPGR</sequence>
<evidence type="ECO:0000313" key="3">
    <source>
        <dbReference type="Proteomes" id="UP001217485"/>
    </source>
</evidence>
<evidence type="ECO:0000313" key="2">
    <source>
        <dbReference type="EMBL" id="MDC0681904.1"/>
    </source>
</evidence>
<dbReference type="Proteomes" id="UP001217485">
    <property type="component" value="Unassembled WGS sequence"/>
</dbReference>
<gene>
    <name evidence="2" type="ORF">POL72_29470</name>
</gene>
<organism evidence="2 3">
    <name type="scientific">Sorangium atrum</name>
    <dbReference type="NCBI Taxonomy" id="2995308"/>
    <lineage>
        <taxon>Bacteria</taxon>
        <taxon>Pseudomonadati</taxon>
        <taxon>Myxococcota</taxon>
        <taxon>Polyangia</taxon>
        <taxon>Polyangiales</taxon>
        <taxon>Polyangiaceae</taxon>
        <taxon>Sorangium</taxon>
    </lineage>
</organism>
<name>A0ABT5C655_9BACT</name>
<accession>A0ABT5C655</accession>
<dbReference type="InterPro" id="IPR042095">
    <property type="entry name" value="SUMF_sf"/>
</dbReference>
<comment type="caution">
    <text evidence="2">The sequence shown here is derived from an EMBL/GenBank/DDBJ whole genome shotgun (WGS) entry which is preliminary data.</text>
</comment>
<dbReference type="Pfam" id="PF03781">
    <property type="entry name" value="FGE-sulfatase"/>
    <property type="match status" value="1"/>
</dbReference>